<organism evidence="1 2">
    <name type="scientific">Vibrio nigripulchritudo SOn1</name>
    <dbReference type="NCBI Taxonomy" id="1238450"/>
    <lineage>
        <taxon>Bacteria</taxon>
        <taxon>Pseudomonadati</taxon>
        <taxon>Pseudomonadota</taxon>
        <taxon>Gammaproteobacteria</taxon>
        <taxon>Vibrionales</taxon>
        <taxon>Vibrionaceae</taxon>
        <taxon>Vibrio</taxon>
    </lineage>
</organism>
<protein>
    <submittedName>
        <fullName evidence="1">Uncharacterized protein</fullName>
    </submittedName>
</protein>
<gene>
    <name evidence="1" type="ORF">VIBNISOn1_1810054</name>
</gene>
<evidence type="ECO:0000313" key="1">
    <source>
        <dbReference type="EMBL" id="CCO46595.1"/>
    </source>
</evidence>
<dbReference type="EMBL" id="CAOF01000092">
    <property type="protein sequence ID" value="CCO46595.1"/>
    <property type="molecule type" value="Genomic_DNA"/>
</dbReference>
<dbReference type="Proteomes" id="UP000018211">
    <property type="component" value="Unassembled WGS sequence"/>
</dbReference>
<proteinExistence type="predicted"/>
<name>A0AAV2VQ54_9VIBR</name>
<reference evidence="1 2" key="1">
    <citation type="journal article" date="2013" name="ISME J.">
        <title>Comparative genomics of pathogenic lineages of Vibrio nigripulchritudo identifies virulence-associated traits.</title>
        <authorList>
            <person name="Goudenege D."/>
            <person name="Labreuche Y."/>
            <person name="Krin E."/>
            <person name="Ansquer D."/>
            <person name="Mangenot S."/>
            <person name="Calteau A."/>
            <person name="Medigue C."/>
            <person name="Mazel D."/>
            <person name="Polz M.F."/>
            <person name="Le Roux F."/>
        </authorList>
    </citation>
    <scope>NUCLEOTIDE SEQUENCE [LARGE SCALE GENOMIC DNA]</scope>
    <source>
        <strain evidence="1 2">SOn1</strain>
    </source>
</reference>
<dbReference type="AlphaFoldDB" id="A0AAV2VQ54"/>
<comment type="caution">
    <text evidence="1">The sequence shown here is derived from an EMBL/GenBank/DDBJ whole genome shotgun (WGS) entry which is preliminary data.</text>
</comment>
<evidence type="ECO:0000313" key="2">
    <source>
        <dbReference type="Proteomes" id="UP000018211"/>
    </source>
</evidence>
<sequence length="43" mass="4680">MGDGEFKVKKSGHRMPAKPVPAERIVLDPINLSFIGYIIHCGG</sequence>
<accession>A0AAV2VQ54</accession>